<name>M2SN24_COCSN</name>
<dbReference type="GeneID" id="19140036"/>
<dbReference type="OMA" id="WAPDWRM"/>
<reference evidence="3" key="2">
    <citation type="journal article" date="2013" name="PLoS Genet.">
        <title>Comparative genome structure, secondary metabolite, and effector coding capacity across Cochliobolus pathogens.</title>
        <authorList>
            <person name="Condon B.J."/>
            <person name="Leng Y."/>
            <person name="Wu D."/>
            <person name="Bushley K.E."/>
            <person name="Ohm R.A."/>
            <person name="Otillar R."/>
            <person name="Martin J."/>
            <person name="Schackwitz W."/>
            <person name="Grimwood J."/>
            <person name="MohdZainudin N."/>
            <person name="Xue C."/>
            <person name="Wang R."/>
            <person name="Manning V.A."/>
            <person name="Dhillon B."/>
            <person name="Tu Z.J."/>
            <person name="Steffenson B.J."/>
            <person name="Salamov A."/>
            <person name="Sun H."/>
            <person name="Lowry S."/>
            <person name="LaButti K."/>
            <person name="Han J."/>
            <person name="Copeland A."/>
            <person name="Lindquist E."/>
            <person name="Barry K."/>
            <person name="Schmutz J."/>
            <person name="Baker S.E."/>
            <person name="Ciuffetti L.M."/>
            <person name="Grigoriev I.V."/>
            <person name="Zhong S."/>
            <person name="Turgeon B.G."/>
        </authorList>
    </citation>
    <scope>NUCLEOTIDE SEQUENCE [LARGE SCALE GENOMIC DNA]</scope>
    <source>
        <strain evidence="3">ND90Pr / ATCC 201652</strain>
    </source>
</reference>
<evidence type="ECO:0000313" key="2">
    <source>
        <dbReference type="EMBL" id="EMD58541.1"/>
    </source>
</evidence>
<organism evidence="2 3">
    <name type="scientific">Cochliobolus sativus (strain ND90Pr / ATCC 201652)</name>
    <name type="common">Common root rot and spot blotch fungus</name>
    <name type="synonym">Bipolaris sorokiniana</name>
    <dbReference type="NCBI Taxonomy" id="665912"/>
    <lineage>
        <taxon>Eukaryota</taxon>
        <taxon>Fungi</taxon>
        <taxon>Dikarya</taxon>
        <taxon>Ascomycota</taxon>
        <taxon>Pezizomycotina</taxon>
        <taxon>Dothideomycetes</taxon>
        <taxon>Pleosporomycetidae</taxon>
        <taxon>Pleosporales</taxon>
        <taxon>Pleosporineae</taxon>
        <taxon>Pleosporaceae</taxon>
        <taxon>Bipolaris</taxon>
    </lineage>
</organism>
<feature type="domain" description="Heterokaryon incompatibility" evidence="1">
    <location>
        <begin position="116"/>
        <end position="290"/>
    </location>
</feature>
<dbReference type="InterPro" id="IPR052895">
    <property type="entry name" value="HetReg/Transcr_Mod"/>
</dbReference>
<evidence type="ECO:0000259" key="1">
    <source>
        <dbReference type="Pfam" id="PF06985"/>
    </source>
</evidence>
<evidence type="ECO:0000313" key="3">
    <source>
        <dbReference type="Proteomes" id="UP000016934"/>
    </source>
</evidence>
<sequence>MSISPHSCCGRCRAQSVSPPTYSPLEPDQIRVLRILPTIIPGGSGHYHQDGEESDCEEEDCRAVTESMFERVFVQDFEWGKNLCEECCGDACICIECDMIQCELVTVSLEEYSGAFDALSYVWGYADVKERIRMDGKIIEVTLNLEAALRRVRNTEKAELLWVDALCINQWDVEEKNIQVMRMKDIYTRCRRVLVWLGDAIMDRTGDGKNEVAVAVKAMSFLKKAHKIARGKDMVGKPNYYKMFMSKIAETVPFEDPSTVGLPEVGAPEWECLSKFLSRPWFSRVWIIQEASGVDYTLLMVGKDARLGWGQLSQATNWLIAHAYPDNIDGLEALSNISMIDTCRRYKAVPLMRRLDQISRFNSTVPHDKIYAVLGLSIESQTPERYPRLRVDYARDWQSVFRDVVRHCIEMPGSYGPKSTLHILSSVRQERDDDGKFTWDKEQSSWVPKWDKIHSNCAIVQRMSHFTFQTTYDTEPHIVKSQDDRILSLKGVFVDRIAKVYTHLIDIREDHDPTFSLNVFRAVIKTWKAVLQDPPWKFLGGNRYSLMGEAFAKVITEGSACGPPGTGSSGQYFTAYWEVGLQYAKENEPGTLPRFSTFFAPPNTVVEEWPCVEGVSGEEALENLYSMALRFNIAVEIDRAIFITETGYIGSGPPIIRVGDEVCVLYGGKTPFVVQKVKEGPDRLAWLDEDPGPSTSSVEKFKGILKSWNPLQKKTPKQCTPVPTERHALPRTDCYRLVGECYVEGLQKGEALDLRDKGDLQECILHLV</sequence>
<dbReference type="Proteomes" id="UP000016934">
    <property type="component" value="Unassembled WGS sequence"/>
</dbReference>
<dbReference type="PANTHER" id="PTHR24148">
    <property type="entry name" value="ANKYRIN REPEAT DOMAIN-CONTAINING PROTEIN 39 HOMOLOG-RELATED"/>
    <property type="match status" value="1"/>
</dbReference>
<dbReference type="HOGENOM" id="CLU_004184_7_2_1"/>
<dbReference type="eggNOG" id="ENOG502SJQS">
    <property type="taxonomic scope" value="Eukaryota"/>
</dbReference>
<protein>
    <recommendedName>
        <fullName evidence="1">Heterokaryon incompatibility domain-containing protein</fullName>
    </recommendedName>
</protein>
<dbReference type="OrthoDB" id="3673786at2759"/>
<dbReference type="STRING" id="665912.M2SN24"/>
<dbReference type="AlphaFoldDB" id="M2SN24"/>
<gene>
    <name evidence="2" type="ORF">COCSADRAFT_41668</name>
</gene>
<dbReference type="RefSeq" id="XP_007705548.1">
    <property type="nucleotide sequence ID" value="XM_007707358.1"/>
</dbReference>
<proteinExistence type="predicted"/>
<accession>M2SN24</accession>
<dbReference type="InterPro" id="IPR010730">
    <property type="entry name" value="HET"/>
</dbReference>
<reference evidence="2 3" key="1">
    <citation type="journal article" date="2012" name="PLoS Pathog.">
        <title>Diverse lifestyles and strategies of plant pathogenesis encoded in the genomes of eighteen Dothideomycetes fungi.</title>
        <authorList>
            <person name="Ohm R.A."/>
            <person name="Feau N."/>
            <person name="Henrissat B."/>
            <person name="Schoch C.L."/>
            <person name="Horwitz B.A."/>
            <person name="Barry K.W."/>
            <person name="Condon B.J."/>
            <person name="Copeland A.C."/>
            <person name="Dhillon B."/>
            <person name="Glaser F."/>
            <person name="Hesse C.N."/>
            <person name="Kosti I."/>
            <person name="LaButti K."/>
            <person name="Lindquist E.A."/>
            <person name="Lucas S."/>
            <person name="Salamov A.A."/>
            <person name="Bradshaw R.E."/>
            <person name="Ciuffetti L."/>
            <person name="Hamelin R.C."/>
            <person name="Kema G.H.J."/>
            <person name="Lawrence C."/>
            <person name="Scott J.A."/>
            <person name="Spatafora J.W."/>
            <person name="Turgeon B.G."/>
            <person name="de Wit P.J.G.M."/>
            <person name="Zhong S."/>
            <person name="Goodwin S.B."/>
            <person name="Grigoriev I.V."/>
        </authorList>
    </citation>
    <scope>NUCLEOTIDE SEQUENCE [LARGE SCALE GENOMIC DNA]</scope>
    <source>
        <strain evidence="3">ND90Pr / ATCC 201652</strain>
    </source>
</reference>
<dbReference type="Pfam" id="PF06985">
    <property type="entry name" value="HET"/>
    <property type="match status" value="1"/>
</dbReference>
<keyword evidence="3" id="KW-1185">Reference proteome</keyword>
<dbReference type="KEGG" id="bsc:COCSADRAFT_41668"/>
<dbReference type="PANTHER" id="PTHR24148:SF64">
    <property type="entry name" value="HETEROKARYON INCOMPATIBILITY DOMAIN-CONTAINING PROTEIN"/>
    <property type="match status" value="1"/>
</dbReference>
<dbReference type="EMBL" id="KB445655">
    <property type="protein sequence ID" value="EMD58541.1"/>
    <property type="molecule type" value="Genomic_DNA"/>
</dbReference>